<dbReference type="InterPro" id="IPR043129">
    <property type="entry name" value="ATPase_NBD"/>
</dbReference>
<dbReference type="Proteomes" id="UP001168098">
    <property type="component" value="Unassembled WGS sequence"/>
</dbReference>
<sequence length="78" mass="8493">MDLILSKYSIILNPPFFADLLGNPVVRPTAIETTTLGAVYATGLAVGIWTEDEIFASGEKVKLATTFSPASYEEQRNK</sequence>
<reference evidence="1 2" key="1">
    <citation type="journal article" date="2023" name="BMC Biotechnol.">
        <title>Vitis rotundifolia cv Carlos genome sequencing.</title>
        <authorList>
            <person name="Huff M."/>
            <person name="Hulse-Kemp A."/>
            <person name="Scheffler B."/>
            <person name="Youngblood R."/>
            <person name="Simpson S."/>
            <person name="Babiker E."/>
            <person name="Staton M."/>
        </authorList>
    </citation>
    <scope>NUCLEOTIDE SEQUENCE [LARGE SCALE GENOMIC DNA]</scope>
    <source>
        <tissue evidence="1">Leaf</tissue>
    </source>
</reference>
<evidence type="ECO:0008006" key="3">
    <source>
        <dbReference type="Google" id="ProtNLM"/>
    </source>
</evidence>
<evidence type="ECO:0000313" key="1">
    <source>
        <dbReference type="EMBL" id="KAJ9693030.1"/>
    </source>
</evidence>
<protein>
    <recommendedName>
        <fullName evidence="3">Glycerol kinase</fullName>
    </recommendedName>
</protein>
<name>A0AA38ZPR9_VITRO</name>
<dbReference type="EMBL" id="JARBHA010000009">
    <property type="protein sequence ID" value="KAJ9693030.1"/>
    <property type="molecule type" value="Genomic_DNA"/>
</dbReference>
<proteinExistence type="predicted"/>
<accession>A0AA38ZPR9</accession>
<dbReference type="SUPFAM" id="SSF53067">
    <property type="entry name" value="Actin-like ATPase domain"/>
    <property type="match status" value="1"/>
</dbReference>
<keyword evidence="2" id="KW-1185">Reference proteome</keyword>
<gene>
    <name evidence="1" type="ORF">PVL29_011944</name>
</gene>
<evidence type="ECO:0000313" key="2">
    <source>
        <dbReference type="Proteomes" id="UP001168098"/>
    </source>
</evidence>
<dbReference type="Gene3D" id="3.30.420.40">
    <property type="match status" value="1"/>
</dbReference>
<dbReference type="AlphaFoldDB" id="A0AA38ZPR9"/>
<comment type="caution">
    <text evidence="1">The sequence shown here is derived from an EMBL/GenBank/DDBJ whole genome shotgun (WGS) entry which is preliminary data.</text>
</comment>
<organism evidence="1 2">
    <name type="scientific">Vitis rotundifolia</name>
    <name type="common">Muscadine grape</name>
    <dbReference type="NCBI Taxonomy" id="103349"/>
    <lineage>
        <taxon>Eukaryota</taxon>
        <taxon>Viridiplantae</taxon>
        <taxon>Streptophyta</taxon>
        <taxon>Embryophyta</taxon>
        <taxon>Tracheophyta</taxon>
        <taxon>Spermatophyta</taxon>
        <taxon>Magnoliopsida</taxon>
        <taxon>eudicotyledons</taxon>
        <taxon>Gunneridae</taxon>
        <taxon>Pentapetalae</taxon>
        <taxon>rosids</taxon>
        <taxon>Vitales</taxon>
        <taxon>Vitaceae</taxon>
        <taxon>Viteae</taxon>
        <taxon>Vitis</taxon>
    </lineage>
</organism>